<evidence type="ECO:0000256" key="2">
    <source>
        <dbReference type="ARBA" id="ARBA00005979"/>
    </source>
</evidence>
<dbReference type="EMBL" id="WMIA01000004">
    <property type="protein sequence ID" value="MTF38393.1"/>
    <property type="molecule type" value="Genomic_DNA"/>
</dbReference>
<dbReference type="Pfam" id="PF00724">
    <property type="entry name" value="Oxidored_FMN"/>
    <property type="match status" value="1"/>
</dbReference>
<dbReference type="AlphaFoldDB" id="A0A844GS68"/>
<dbReference type="FunFam" id="3.20.20.70:FF:000059">
    <property type="entry name" value="N-ethylmaleimide reductase, FMN-linked"/>
    <property type="match status" value="1"/>
</dbReference>
<dbReference type="InterPro" id="IPR001155">
    <property type="entry name" value="OxRdtase_FMN_N"/>
</dbReference>
<evidence type="ECO:0000313" key="5">
    <source>
        <dbReference type="EMBL" id="MTF38393.1"/>
    </source>
</evidence>
<dbReference type="GO" id="GO:0005829">
    <property type="term" value="C:cytosol"/>
    <property type="evidence" value="ECO:0007669"/>
    <property type="project" value="UniProtKB-ARBA"/>
</dbReference>
<evidence type="ECO:0000259" key="4">
    <source>
        <dbReference type="Pfam" id="PF00724"/>
    </source>
</evidence>
<keyword evidence="3" id="KW-0560">Oxidoreductase</keyword>
<comment type="caution">
    <text evidence="5">The sequence shown here is derived from an EMBL/GenBank/DDBJ whole genome shotgun (WGS) entry which is preliminary data.</text>
</comment>
<dbReference type="PANTHER" id="PTHR22893:SF91">
    <property type="entry name" value="NADPH DEHYDROGENASE 2-RELATED"/>
    <property type="match status" value="1"/>
</dbReference>
<evidence type="ECO:0000256" key="3">
    <source>
        <dbReference type="ARBA" id="ARBA00023002"/>
    </source>
</evidence>
<organism evidence="5 6">
    <name type="scientific">Cyanobacterium aponinum 0216</name>
    <dbReference type="NCBI Taxonomy" id="2676140"/>
    <lineage>
        <taxon>Bacteria</taxon>
        <taxon>Bacillati</taxon>
        <taxon>Cyanobacteriota</taxon>
        <taxon>Cyanophyceae</taxon>
        <taxon>Oscillatoriophycideae</taxon>
        <taxon>Chroococcales</taxon>
        <taxon>Geminocystaceae</taxon>
        <taxon>Cyanobacterium</taxon>
    </lineage>
</organism>
<gene>
    <name evidence="5" type="ORF">GGC33_05595</name>
</gene>
<comment type="cofactor">
    <cofactor evidence="1">
        <name>FMN</name>
        <dbReference type="ChEBI" id="CHEBI:58210"/>
    </cofactor>
</comment>
<sequence>MENLNLFSPFSLGGYTLPNRIIMAPMTRLRATDEGIPTKTMATYYAQRATAGLIITECTMISPSAHGYLNCPGIYNQAQIDGWKLVVEKVHQQGGKIFLQLWHCGRVSHPSLLQGEMPIAPSAIPAQGQLHTPNGKVSLEKPRALNLDEIPTIVKEFQQAALNAFHAGFDGVELHGAFGYLIDQFLQDVSNQRTDEYGGSIANRSRFLLEVVEAVIEVWGSDKVGIKLSPTNTFYGMLDSNPISLFTDVLQALNQYNLAYVHLMEASEMDLQNENAIPSVLDTFSGFYNGTIITNGGYDKTKADKAISSQKASLVSFGRPFIANPDLVERLATNAPLANPNMKTLYGQGNHNAEEGYTDYSFLN</sequence>
<accession>A0A844GS68</accession>
<dbReference type="CDD" id="cd02933">
    <property type="entry name" value="OYE_like_FMN"/>
    <property type="match status" value="1"/>
</dbReference>
<dbReference type="Proteomes" id="UP000437131">
    <property type="component" value="Unassembled WGS sequence"/>
</dbReference>
<evidence type="ECO:0000313" key="6">
    <source>
        <dbReference type="Proteomes" id="UP000437131"/>
    </source>
</evidence>
<proteinExistence type="inferred from homology"/>
<dbReference type="GO" id="GO:0010181">
    <property type="term" value="F:FMN binding"/>
    <property type="evidence" value="ECO:0007669"/>
    <property type="project" value="InterPro"/>
</dbReference>
<name>A0A844GS68_9CHRO</name>
<dbReference type="Gene3D" id="3.20.20.70">
    <property type="entry name" value="Aldolase class I"/>
    <property type="match status" value="1"/>
</dbReference>
<dbReference type="GO" id="GO:0016628">
    <property type="term" value="F:oxidoreductase activity, acting on the CH-CH group of donors, NAD or NADP as acceptor"/>
    <property type="evidence" value="ECO:0007669"/>
    <property type="project" value="UniProtKB-ARBA"/>
</dbReference>
<dbReference type="RefSeq" id="WP_155083293.1">
    <property type="nucleotide sequence ID" value="NZ_WMIA01000004.1"/>
</dbReference>
<reference evidence="5 6" key="1">
    <citation type="submission" date="2019-11" db="EMBL/GenBank/DDBJ databases">
        <title>Isolation of a new High Light Tolerant Cyanobacteria.</title>
        <authorList>
            <person name="Dobson Z."/>
            <person name="Vaughn N."/>
            <person name="Vaughn M."/>
            <person name="Fromme P."/>
            <person name="Mazor Y."/>
        </authorList>
    </citation>
    <scope>NUCLEOTIDE SEQUENCE [LARGE SCALE GENOMIC DNA]</scope>
    <source>
        <strain evidence="5 6">0216</strain>
    </source>
</reference>
<dbReference type="SUPFAM" id="SSF51395">
    <property type="entry name" value="FMN-linked oxidoreductases"/>
    <property type="match status" value="1"/>
</dbReference>
<dbReference type="InterPro" id="IPR045247">
    <property type="entry name" value="Oye-like"/>
</dbReference>
<evidence type="ECO:0000256" key="1">
    <source>
        <dbReference type="ARBA" id="ARBA00001917"/>
    </source>
</evidence>
<protein>
    <submittedName>
        <fullName evidence="5">Alkene reductase</fullName>
    </submittedName>
</protein>
<dbReference type="PANTHER" id="PTHR22893">
    <property type="entry name" value="NADH OXIDOREDUCTASE-RELATED"/>
    <property type="match status" value="1"/>
</dbReference>
<feature type="domain" description="NADH:flavin oxidoreductase/NADH oxidase N-terminal" evidence="4">
    <location>
        <begin position="6"/>
        <end position="336"/>
    </location>
</feature>
<dbReference type="InterPro" id="IPR013785">
    <property type="entry name" value="Aldolase_TIM"/>
</dbReference>
<comment type="similarity">
    <text evidence="2">Belongs to the NADH:flavin oxidoreductase/NADH oxidase family.</text>
</comment>